<dbReference type="Proteomes" id="UP000886611">
    <property type="component" value="Unassembled WGS sequence"/>
</dbReference>
<keyword evidence="2" id="KW-1185">Reference proteome</keyword>
<evidence type="ECO:0000313" key="2">
    <source>
        <dbReference type="Proteomes" id="UP000886611"/>
    </source>
</evidence>
<feature type="non-terminal residue" evidence="1">
    <location>
        <position position="204"/>
    </location>
</feature>
<dbReference type="AlphaFoldDB" id="A0A8X8BML3"/>
<gene>
    <name evidence="1" type="primary">Nell2_0</name>
    <name evidence="1" type="ORF">GTO96_0021278</name>
</gene>
<comment type="caution">
    <text evidence="1">The sequence shown here is derived from an EMBL/GenBank/DDBJ whole genome shotgun (WGS) entry which is preliminary data.</text>
</comment>
<protein>
    <submittedName>
        <fullName evidence="1">NELL2 protein</fullName>
    </submittedName>
</protein>
<dbReference type="EMBL" id="JAATIS010005064">
    <property type="protein sequence ID" value="KAG2460274.1"/>
    <property type="molecule type" value="Genomic_DNA"/>
</dbReference>
<evidence type="ECO:0000313" key="1">
    <source>
        <dbReference type="EMBL" id="KAG2460274.1"/>
    </source>
</evidence>
<proteinExistence type="predicted"/>
<accession>A0A8X8BML3</accession>
<reference evidence="1 2" key="1">
    <citation type="journal article" date="2021" name="Cell">
        <title>Tracing the genetic footprints of vertebrate landing in non-teleost ray-finned fishes.</title>
        <authorList>
            <person name="Bi X."/>
            <person name="Wang K."/>
            <person name="Yang L."/>
            <person name="Pan H."/>
            <person name="Jiang H."/>
            <person name="Wei Q."/>
            <person name="Fang M."/>
            <person name="Yu H."/>
            <person name="Zhu C."/>
            <person name="Cai Y."/>
            <person name="He Y."/>
            <person name="Gan X."/>
            <person name="Zeng H."/>
            <person name="Yu D."/>
            <person name="Zhu Y."/>
            <person name="Jiang H."/>
            <person name="Qiu Q."/>
            <person name="Yang H."/>
            <person name="Zhang Y.E."/>
            <person name="Wang W."/>
            <person name="Zhu M."/>
            <person name="He S."/>
            <person name="Zhang G."/>
        </authorList>
    </citation>
    <scope>NUCLEOTIDE SEQUENCE [LARGE SCALE GENOMIC DNA]</scope>
    <source>
        <strain evidence="1">Bchr_013</strain>
    </source>
</reference>
<organism evidence="1 2">
    <name type="scientific">Polypterus senegalus</name>
    <name type="common">Senegal bichir</name>
    <dbReference type="NCBI Taxonomy" id="55291"/>
    <lineage>
        <taxon>Eukaryota</taxon>
        <taxon>Metazoa</taxon>
        <taxon>Chordata</taxon>
        <taxon>Craniata</taxon>
        <taxon>Vertebrata</taxon>
        <taxon>Euteleostomi</taxon>
        <taxon>Actinopterygii</taxon>
        <taxon>Polypteriformes</taxon>
        <taxon>Polypteridae</taxon>
        <taxon>Polypterus</taxon>
    </lineage>
</organism>
<dbReference type="Gene3D" id="2.60.120.200">
    <property type="match status" value="1"/>
</dbReference>
<sequence>MSASALEFVLPGMMAVGEIELRMLDYFYCNAEGELCLTKDLKAPVHILPLIPAVKGSAAMILGFGVDPALQIDVFNELKLGESHEGVSQVQGFHNGSKAFLFQDTSRSIKASAIVAERIAQKLRNKHEFTVLATLRQEHLNSGVILSLHHSDQSCQRIKALPGNNGCKTGDNFRQGVKPFSNPLPLKSQFGTVNQPHQLVFVDV</sequence>
<dbReference type="SUPFAM" id="SSF49899">
    <property type="entry name" value="Concanavalin A-like lectins/glucanases"/>
    <property type="match status" value="1"/>
</dbReference>
<name>A0A8X8BML3_POLSE</name>
<feature type="non-terminal residue" evidence="1">
    <location>
        <position position="1"/>
    </location>
</feature>
<dbReference type="InterPro" id="IPR013320">
    <property type="entry name" value="ConA-like_dom_sf"/>
</dbReference>